<keyword evidence="4 11" id="KW-0732">Signal</keyword>
<evidence type="ECO:0000256" key="7">
    <source>
        <dbReference type="ARBA" id="ARBA00023180"/>
    </source>
</evidence>
<dbReference type="Gene3D" id="2.60.40.1180">
    <property type="entry name" value="Golgi alpha-mannosidase II"/>
    <property type="match status" value="2"/>
</dbReference>
<evidence type="ECO:0000313" key="15">
    <source>
        <dbReference type="EMBL" id="KAJ1969002.1"/>
    </source>
</evidence>
<dbReference type="InterPro" id="IPR030458">
    <property type="entry name" value="Glyco_hydro_31_AS"/>
</dbReference>
<organism evidence="15 16">
    <name type="scientific">Dispira parvispora</name>
    <dbReference type="NCBI Taxonomy" id="1520584"/>
    <lineage>
        <taxon>Eukaryota</taxon>
        <taxon>Fungi</taxon>
        <taxon>Fungi incertae sedis</taxon>
        <taxon>Zoopagomycota</taxon>
        <taxon>Kickxellomycotina</taxon>
        <taxon>Dimargaritomycetes</taxon>
        <taxon>Dimargaritales</taxon>
        <taxon>Dimargaritaceae</taxon>
        <taxon>Dispira</taxon>
    </lineage>
</organism>
<evidence type="ECO:0000256" key="3">
    <source>
        <dbReference type="ARBA" id="ARBA00007806"/>
    </source>
</evidence>
<keyword evidence="6" id="KW-0256">Endoplasmic reticulum</keyword>
<dbReference type="Gene3D" id="3.20.20.80">
    <property type="entry name" value="Glycosidases"/>
    <property type="match status" value="2"/>
</dbReference>
<dbReference type="EMBL" id="JANBPY010000107">
    <property type="protein sequence ID" value="KAJ1969002.1"/>
    <property type="molecule type" value="Genomic_DNA"/>
</dbReference>
<feature type="chain" id="PRO_5040823047" description="Glucosidase II subunit alpha" evidence="11">
    <location>
        <begin position="24"/>
        <end position="1026"/>
    </location>
</feature>
<feature type="domain" description="Glycoside hydrolase family 31 N-terminal" evidence="13">
    <location>
        <begin position="101"/>
        <end position="357"/>
    </location>
</feature>
<dbReference type="Pfam" id="PF13802">
    <property type="entry name" value="Gal_mutarotas_2"/>
    <property type="match status" value="1"/>
</dbReference>
<evidence type="ECO:0000259" key="14">
    <source>
        <dbReference type="Pfam" id="PF21365"/>
    </source>
</evidence>
<dbReference type="SUPFAM" id="SSF51011">
    <property type="entry name" value="Glycosyl hydrolase domain"/>
    <property type="match status" value="1"/>
</dbReference>
<dbReference type="CDD" id="cd14752">
    <property type="entry name" value="GH31_N"/>
    <property type="match status" value="1"/>
</dbReference>
<evidence type="ECO:0000256" key="9">
    <source>
        <dbReference type="ARBA" id="ARBA00042895"/>
    </source>
</evidence>
<evidence type="ECO:0000256" key="6">
    <source>
        <dbReference type="ARBA" id="ARBA00022824"/>
    </source>
</evidence>
<dbReference type="Pfam" id="PF21365">
    <property type="entry name" value="Glyco_hydro_31_3rd"/>
    <property type="match status" value="1"/>
</dbReference>
<evidence type="ECO:0000256" key="11">
    <source>
        <dbReference type="SAM" id="SignalP"/>
    </source>
</evidence>
<dbReference type="PANTHER" id="PTHR22762:SF54">
    <property type="entry name" value="BCDNA.GH04962"/>
    <property type="match status" value="1"/>
</dbReference>
<evidence type="ECO:0000256" key="4">
    <source>
        <dbReference type="ARBA" id="ARBA00022729"/>
    </source>
</evidence>
<evidence type="ECO:0000259" key="13">
    <source>
        <dbReference type="Pfam" id="PF13802"/>
    </source>
</evidence>
<dbReference type="InterPro" id="IPR011013">
    <property type="entry name" value="Gal_mutarotase_sf_dom"/>
</dbReference>
<comment type="caution">
    <text evidence="15">The sequence shown here is derived from an EMBL/GenBank/DDBJ whole genome shotgun (WGS) entry which is preliminary data.</text>
</comment>
<dbReference type="OrthoDB" id="3237269at2759"/>
<dbReference type="SUPFAM" id="SSF74650">
    <property type="entry name" value="Galactose mutarotase-like"/>
    <property type="match status" value="1"/>
</dbReference>
<comment type="subcellular location">
    <subcellularLocation>
        <location evidence="1">Endoplasmic reticulum</location>
    </subcellularLocation>
</comment>
<feature type="domain" description="Glycoside hydrolase family 31 TIM barrel" evidence="12">
    <location>
        <begin position="430"/>
        <end position="771"/>
    </location>
</feature>
<keyword evidence="7" id="KW-0325">Glycoprotein</keyword>
<evidence type="ECO:0000256" key="2">
    <source>
        <dbReference type="ARBA" id="ARBA00004833"/>
    </source>
</evidence>
<dbReference type="FunFam" id="3.20.20.80:FF:000039">
    <property type="entry name" value="Glucosidase, alpha neutral C"/>
    <property type="match status" value="1"/>
</dbReference>
<dbReference type="InterPro" id="IPR030459">
    <property type="entry name" value="Glyco_hydro_31_CS"/>
</dbReference>
<dbReference type="InterPro" id="IPR025887">
    <property type="entry name" value="Glyco_hydro_31_N_dom"/>
</dbReference>
<dbReference type="Gene3D" id="2.60.40.1760">
    <property type="entry name" value="glycosyl hydrolase (family 31)"/>
    <property type="match status" value="1"/>
</dbReference>
<dbReference type="InterPro" id="IPR013780">
    <property type="entry name" value="Glyco_hydro_b"/>
</dbReference>
<evidence type="ECO:0000256" key="8">
    <source>
        <dbReference type="ARBA" id="ARBA00023295"/>
    </source>
</evidence>
<dbReference type="GO" id="GO:0006491">
    <property type="term" value="P:N-glycan processing"/>
    <property type="evidence" value="ECO:0007669"/>
    <property type="project" value="TreeGrafter"/>
</dbReference>
<comment type="similarity">
    <text evidence="3 10">Belongs to the glycosyl hydrolase 31 family.</text>
</comment>
<evidence type="ECO:0000256" key="5">
    <source>
        <dbReference type="ARBA" id="ARBA00022801"/>
    </source>
</evidence>
<dbReference type="CDD" id="cd06603">
    <property type="entry name" value="GH31_GANC_GANAB_alpha"/>
    <property type="match status" value="1"/>
</dbReference>
<reference evidence="15" key="1">
    <citation type="submission" date="2022-07" db="EMBL/GenBank/DDBJ databases">
        <title>Phylogenomic reconstructions and comparative analyses of Kickxellomycotina fungi.</title>
        <authorList>
            <person name="Reynolds N.K."/>
            <person name="Stajich J.E."/>
            <person name="Barry K."/>
            <person name="Grigoriev I.V."/>
            <person name="Crous P."/>
            <person name="Smith M.E."/>
        </authorList>
    </citation>
    <scope>NUCLEOTIDE SEQUENCE</scope>
    <source>
        <strain evidence="15">RSA 1196</strain>
    </source>
</reference>
<dbReference type="AlphaFoldDB" id="A0A9W8AZ79"/>
<feature type="signal peptide" evidence="11">
    <location>
        <begin position="1"/>
        <end position="23"/>
    </location>
</feature>
<dbReference type="InterPro" id="IPR048395">
    <property type="entry name" value="Glyco_hydro_31_C"/>
</dbReference>
<accession>A0A9W8AZ79</accession>
<dbReference type="PROSITE" id="PS00129">
    <property type="entry name" value="GLYCOSYL_HYDROL_F31_1"/>
    <property type="match status" value="1"/>
</dbReference>
<evidence type="ECO:0000313" key="16">
    <source>
        <dbReference type="Proteomes" id="UP001150925"/>
    </source>
</evidence>
<dbReference type="PANTHER" id="PTHR22762">
    <property type="entry name" value="ALPHA-GLUCOSIDASE"/>
    <property type="match status" value="1"/>
</dbReference>
<dbReference type="GO" id="GO:0017177">
    <property type="term" value="C:glucosidase II complex"/>
    <property type="evidence" value="ECO:0007669"/>
    <property type="project" value="TreeGrafter"/>
</dbReference>
<dbReference type="PROSITE" id="PS00707">
    <property type="entry name" value="GLYCOSYL_HYDROL_F31_2"/>
    <property type="match status" value="1"/>
</dbReference>
<gene>
    <name evidence="15" type="primary">ROT2</name>
    <name evidence="15" type="ORF">IWQ62_000899</name>
</gene>
<sequence>MHTHHLVALWGLAVLSAIPTVLAVKAGDFKTCQQSSFCRRNRGFADAIRQVVRPVVAEAPQESQPTAFPSLYAIQPDSAELLNGVFHANVVHKQWGVSLHLTVDLLASGMARVRLTEQSPLHPRYNGLDQFVLLPNAAEGKDLEAKLKVLTSEQGNVYEVEFGRQTDEHGQTFYHVVQITAQPLRLAFLRRSPVSKEGTDGEWEDTVIMEVNGDGFLNYEHYRSKEADQALVDEIQALGESSALNSLADTEGRWEERFKEWTDSKPRGPASVGVDISFPGFSHVYGIPEHTSGFSLPTTRGSNARYAEPYRLYNLDVFEYILDSPMALYGSIPFMMAHRPQASAGLFWLNAAETWVDLEKFKDTTKPSLKSRLKQWLSFGKREEDEEAPLVTTSTHWMSESGNLDFFVIFGDLTPAAVLRQYGQLTGTTALPPVFSVAYHQCRWNYNSQDDVLSVNAKFDEYDIPYDVIWLDIEHTNDKRYFTWEPTQFSDPLGMQKTLDQTHRKLVAIVDPHIKSDSGYYVSKEGKEFGYFIKKPDGSTDFQGWCWPGNSQWVDYNNPAAMEWWINKFRFDQYKGSSANLFVWNDMNEPSVFSGPEITLIKDAMHHGGWEHRDLHNVLGMMFHNGTVEGVRQRQVPPEMDKQKYPVNKYQQRPFVLSRAYFAGTQRVSAVWTGDNTASWDHLAASVPMILSNTIAGLHFIGADVGGFFGNPDPELLTRWYQIGAFQPFFRAHAHIDSIRREPWLFGEPYTTIIRQAIRTRYQILPYVYTLFYRASVDNSPVMRPMMYEFPLDPVALDIDNQAMLGSAILYKPIAQPGETSAQVYLPPTSPWFNFFTHEIVNVPKSGWAQVGAPLETVPAFIRGGHIVAQRLRARRSSELMRFDPLTLVIALDHDQQAVGELYLDDGESYAFTFGHFIHHQLAFYNDGRLVSTRVDTVLEGDSQQISDEQRQMFRMLEQVQVEHIKVLGLTQSVTKVTVQSNSDRNGVPLQAKHECSLQPGNVYTCTVEKPQCQLANNWALVFHFA</sequence>
<name>A0A9W8AZ79_9FUNG</name>
<keyword evidence="8 10" id="KW-0326">Glycosidase</keyword>
<dbReference type="Proteomes" id="UP001150925">
    <property type="component" value="Unassembled WGS sequence"/>
</dbReference>
<evidence type="ECO:0000256" key="1">
    <source>
        <dbReference type="ARBA" id="ARBA00004240"/>
    </source>
</evidence>
<dbReference type="GO" id="GO:0090599">
    <property type="term" value="F:alpha-glucosidase activity"/>
    <property type="evidence" value="ECO:0007669"/>
    <property type="project" value="UniProtKB-ARBA"/>
</dbReference>
<proteinExistence type="inferred from homology"/>
<keyword evidence="5 10" id="KW-0378">Hydrolase</keyword>
<comment type="pathway">
    <text evidence="2">Glycan metabolism; N-glycan metabolism.</text>
</comment>
<dbReference type="InterPro" id="IPR000322">
    <property type="entry name" value="Glyco_hydro_31_TIM"/>
</dbReference>
<protein>
    <recommendedName>
        <fullName evidence="9">Glucosidase II subunit alpha</fullName>
    </recommendedName>
</protein>
<evidence type="ECO:0000259" key="12">
    <source>
        <dbReference type="Pfam" id="PF01055"/>
    </source>
</evidence>
<evidence type="ECO:0000256" key="10">
    <source>
        <dbReference type="RuleBase" id="RU361185"/>
    </source>
</evidence>
<dbReference type="Pfam" id="PF01055">
    <property type="entry name" value="Glyco_hydro_31_2nd"/>
    <property type="match status" value="1"/>
</dbReference>
<dbReference type="InterPro" id="IPR017853">
    <property type="entry name" value="GH"/>
</dbReference>
<dbReference type="GO" id="GO:0005975">
    <property type="term" value="P:carbohydrate metabolic process"/>
    <property type="evidence" value="ECO:0007669"/>
    <property type="project" value="InterPro"/>
</dbReference>
<keyword evidence="16" id="KW-1185">Reference proteome</keyword>
<feature type="domain" description="Glycosyl hydrolase family 31 C-terminal" evidence="14">
    <location>
        <begin position="780"/>
        <end position="868"/>
    </location>
</feature>
<dbReference type="SUPFAM" id="SSF51445">
    <property type="entry name" value="(Trans)glycosidases"/>
    <property type="match status" value="1"/>
</dbReference>
<dbReference type="GO" id="GO:0030246">
    <property type="term" value="F:carbohydrate binding"/>
    <property type="evidence" value="ECO:0007669"/>
    <property type="project" value="InterPro"/>
</dbReference>